<proteinExistence type="predicted"/>
<dbReference type="Pfam" id="PF00535">
    <property type="entry name" value="Glycos_transf_2"/>
    <property type="match status" value="1"/>
</dbReference>
<organism evidence="2 3">
    <name type="scientific">Mucilaginibacter mallensis</name>
    <dbReference type="NCBI Taxonomy" id="652787"/>
    <lineage>
        <taxon>Bacteria</taxon>
        <taxon>Pseudomonadati</taxon>
        <taxon>Bacteroidota</taxon>
        <taxon>Sphingobacteriia</taxon>
        <taxon>Sphingobacteriales</taxon>
        <taxon>Sphingobacteriaceae</taxon>
        <taxon>Mucilaginibacter</taxon>
    </lineage>
</organism>
<feature type="domain" description="Glycosyltransferase 2-like" evidence="1">
    <location>
        <begin position="10"/>
        <end position="122"/>
    </location>
</feature>
<accession>A0A1H1NGS0</accession>
<dbReference type="GO" id="GO:0016740">
    <property type="term" value="F:transferase activity"/>
    <property type="evidence" value="ECO:0007669"/>
    <property type="project" value="UniProtKB-KW"/>
</dbReference>
<evidence type="ECO:0000313" key="2">
    <source>
        <dbReference type="EMBL" id="SDR98124.1"/>
    </source>
</evidence>
<reference evidence="2 3" key="1">
    <citation type="submission" date="2016-10" db="EMBL/GenBank/DDBJ databases">
        <authorList>
            <person name="de Groot N.N."/>
        </authorList>
    </citation>
    <scope>NUCLEOTIDE SEQUENCE [LARGE SCALE GENOMIC DNA]</scope>
    <source>
        <strain evidence="2 3">MP1X4</strain>
    </source>
</reference>
<keyword evidence="3" id="KW-1185">Reference proteome</keyword>
<dbReference type="STRING" id="652787.SAMN05216490_0317"/>
<sequence length="305" mass="35264">MQNLAPIALFVYNRPDHTRRTLNYLQKNVLAEESRLFIFSDGAKTDADQAKVEQVRQLAKEVTGFKSVKVISSKQNKGLANSIIDGVSQLIKEYGKVIVFEDDLLSSPYTLEYFNEALTRYAAEEKVMHIGSYMFDLDDKSLPETFFYRIATSWGWATWAHAWKDFEPDIDKLINQFDKQKIHQFSIDGTMNFWKQMQEFKTGKNNSWAIRWYASIFLNGGLTLNPSHSLVHNIGHDGSGVHSNIENTYQVKIAQKPVKQFPNSIKEDEQAHQAIRSFLKNRKGSLVKRGIVFIKQLRVRYFIKK</sequence>
<dbReference type="EMBL" id="LT629740">
    <property type="protein sequence ID" value="SDR98124.1"/>
    <property type="molecule type" value="Genomic_DNA"/>
</dbReference>
<keyword evidence="2" id="KW-0808">Transferase</keyword>
<dbReference type="SUPFAM" id="SSF53448">
    <property type="entry name" value="Nucleotide-diphospho-sugar transferases"/>
    <property type="match status" value="1"/>
</dbReference>
<name>A0A1H1NGS0_MUCMA</name>
<dbReference type="RefSeq" id="WP_091368135.1">
    <property type="nucleotide sequence ID" value="NZ_LT629740.1"/>
</dbReference>
<dbReference type="InterPro" id="IPR029044">
    <property type="entry name" value="Nucleotide-diphossugar_trans"/>
</dbReference>
<protein>
    <submittedName>
        <fullName evidence="2">Glycosyl transferase family 2</fullName>
    </submittedName>
</protein>
<dbReference type="OrthoDB" id="9785375at2"/>
<gene>
    <name evidence="2" type="ORF">SAMN05216490_0317</name>
</gene>
<evidence type="ECO:0000259" key="1">
    <source>
        <dbReference type="Pfam" id="PF00535"/>
    </source>
</evidence>
<dbReference type="Proteomes" id="UP000199679">
    <property type="component" value="Chromosome I"/>
</dbReference>
<dbReference type="InterPro" id="IPR001173">
    <property type="entry name" value="Glyco_trans_2-like"/>
</dbReference>
<evidence type="ECO:0000313" key="3">
    <source>
        <dbReference type="Proteomes" id="UP000199679"/>
    </source>
</evidence>
<dbReference type="Gene3D" id="3.90.550.10">
    <property type="entry name" value="Spore Coat Polysaccharide Biosynthesis Protein SpsA, Chain A"/>
    <property type="match status" value="1"/>
</dbReference>
<dbReference type="AlphaFoldDB" id="A0A1H1NGS0"/>